<dbReference type="Pfam" id="PF14526">
    <property type="entry name" value="Cass2"/>
    <property type="match status" value="1"/>
</dbReference>
<reference evidence="2 3" key="1">
    <citation type="submission" date="2019-08" db="EMBL/GenBank/DDBJ databases">
        <title>Bacillus genomes from the desert of Cuatro Cienegas, Coahuila.</title>
        <authorList>
            <person name="Olmedo-Alvarez G."/>
        </authorList>
    </citation>
    <scope>NUCLEOTIDE SEQUENCE [LARGE SCALE GENOMIC DNA]</scope>
    <source>
        <strain evidence="2 3">CH128b_4D</strain>
    </source>
</reference>
<dbReference type="InterPro" id="IPR011256">
    <property type="entry name" value="Reg_factor_effector_dom_sf"/>
</dbReference>
<dbReference type="SUPFAM" id="SSF55136">
    <property type="entry name" value="Probable bacterial effector-binding domain"/>
    <property type="match status" value="1"/>
</dbReference>
<dbReference type="InterPro" id="IPR010499">
    <property type="entry name" value="AraC_E-bd"/>
</dbReference>
<dbReference type="Proteomes" id="UP000325182">
    <property type="component" value="Unassembled WGS sequence"/>
</dbReference>
<dbReference type="InterPro" id="IPR029441">
    <property type="entry name" value="Cass2"/>
</dbReference>
<feature type="domain" description="AraC effector-binding" evidence="1">
    <location>
        <begin position="4"/>
        <end position="152"/>
    </location>
</feature>
<evidence type="ECO:0000259" key="1">
    <source>
        <dbReference type="SMART" id="SM00871"/>
    </source>
</evidence>
<evidence type="ECO:0000313" key="2">
    <source>
        <dbReference type="EMBL" id="TYR99226.1"/>
    </source>
</evidence>
<dbReference type="EMBL" id="VTEG01000006">
    <property type="protein sequence ID" value="TYR99226.1"/>
    <property type="molecule type" value="Genomic_DNA"/>
</dbReference>
<dbReference type="RefSeq" id="WP_148953851.1">
    <property type="nucleotide sequence ID" value="NZ_VTEG01000006.1"/>
</dbReference>
<name>A0A5D4MC58_9BACI</name>
<dbReference type="AlphaFoldDB" id="A0A5D4MC58"/>
<dbReference type="SMART" id="SM00871">
    <property type="entry name" value="AraC_E_bind"/>
    <property type="match status" value="1"/>
</dbReference>
<dbReference type="Gene3D" id="3.20.80.10">
    <property type="entry name" value="Regulatory factor, effector binding domain"/>
    <property type="match status" value="1"/>
</dbReference>
<sequence>MDQMKFDMVEREFLLVGESITANFPESFPDAAIKVQQEFESKMEQIPNTVDRKVLISPYMSNDIMVTYFACLEVIDLTIIPDGMSGFRIPKMNYARAACSNRSIDKAYSSIFSWIKENGLQQKRYESSFPIEIYYLAENPDDEIVEIYIPVKL</sequence>
<proteinExistence type="predicted"/>
<gene>
    <name evidence="2" type="ORF">FZC84_10720</name>
</gene>
<comment type="caution">
    <text evidence="2">The sequence shown here is derived from an EMBL/GenBank/DDBJ whole genome shotgun (WGS) entry which is preliminary data.</text>
</comment>
<protein>
    <submittedName>
        <fullName evidence="2">AraC family transcriptional regulator</fullName>
    </submittedName>
</protein>
<accession>A0A5D4MC58</accession>
<organism evidence="2 3">
    <name type="scientific">Rossellomorea vietnamensis</name>
    <dbReference type="NCBI Taxonomy" id="218284"/>
    <lineage>
        <taxon>Bacteria</taxon>
        <taxon>Bacillati</taxon>
        <taxon>Bacillota</taxon>
        <taxon>Bacilli</taxon>
        <taxon>Bacillales</taxon>
        <taxon>Bacillaceae</taxon>
        <taxon>Rossellomorea</taxon>
    </lineage>
</organism>
<evidence type="ECO:0000313" key="3">
    <source>
        <dbReference type="Proteomes" id="UP000325182"/>
    </source>
</evidence>